<proteinExistence type="predicted"/>
<accession>A0AAN9G899</accession>
<dbReference type="AlphaFoldDB" id="A0AAN9G899"/>
<keyword evidence="3" id="KW-1185">Reference proteome</keyword>
<evidence type="ECO:0000256" key="1">
    <source>
        <dbReference type="SAM" id="SignalP"/>
    </source>
</evidence>
<organism evidence="2 3">
    <name type="scientific">Littorina saxatilis</name>
    <dbReference type="NCBI Taxonomy" id="31220"/>
    <lineage>
        <taxon>Eukaryota</taxon>
        <taxon>Metazoa</taxon>
        <taxon>Spiralia</taxon>
        <taxon>Lophotrochozoa</taxon>
        <taxon>Mollusca</taxon>
        <taxon>Gastropoda</taxon>
        <taxon>Caenogastropoda</taxon>
        <taxon>Littorinimorpha</taxon>
        <taxon>Littorinoidea</taxon>
        <taxon>Littorinidae</taxon>
        <taxon>Littorina</taxon>
    </lineage>
</organism>
<evidence type="ECO:0000313" key="3">
    <source>
        <dbReference type="Proteomes" id="UP001374579"/>
    </source>
</evidence>
<feature type="chain" id="PRO_5042990202" evidence="1">
    <location>
        <begin position="19"/>
        <end position="139"/>
    </location>
</feature>
<comment type="caution">
    <text evidence="2">The sequence shown here is derived from an EMBL/GenBank/DDBJ whole genome shotgun (WGS) entry which is preliminary data.</text>
</comment>
<evidence type="ECO:0000313" key="2">
    <source>
        <dbReference type="EMBL" id="KAK7099258.1"/>
    </source>
</evidence>
<feature type="signal peptide" evidence="1">
    <location>
        <begin position="1"/>
        <end position="18"/>
    </location>
</feature>
<name>A0AAN9G899_9CAEN</name>
<protein>
    <submittedName>
        <fullName evidence="2">Uncharacterized protein</fullName>
    </submittedName>
</protein>
<dbReference type="EMBL" id="JBAMIC010000012">
    <property type="protein sequence ID" value="KAK7099258.1"/>
    <property type="molecule type" value="Genomic_DNA"/>
</dbReference>
<reference evidence="2 3" key="1">
    <citation type="submission" date="2024-02" db="EMBL/GenBank/DDBJ databases">
        <title>Chromosome-scale genome assembly of the rough periwinkle Littorina saxatilis.</title>
        <authorList>
            <person name="De Jode A."/>
            <person name="Faria R."/>
            <person name="Formenti G."/>
            <person name="Sims Y."/>
            <person name="Smith T.P."/>
            <person name="Tracey A."/>
            <person name="Wood J.M.D."/>
            <person name="Zagrodzka Z.B."/>
            <person name="Johannesson K."/>
            <person name="Butlin R.K."/>
            <person name="Leder E.H."/>
        </authorList>
    </citation>
    <scope>NUCLEOTIDE SEQUENCE [LARGE SCALE GENOMIC DNA]</scope>
    <source>
        <strain evidence="2">Snail1</strain>
        <tissue evidence="2">Muscle</tissue>
    </source>
</reference>
<dbReference type="Proteomes" id="UP001374579">
    <property type="component" value="Unassembled WGS sequence"/>
</dbReference>
<sequence length="139" mass="15661">MDPIAILALLSLLSAAHCKPFVAGEWAYGKVVGYHKRSGHFSGSVCVEIMTPFPSCGWRIQLLFDVELRYTPVVPQGVFAKMLYTMDWFEYVNRPDNGDLRNTTSSCLNVTLKAETDSNKRPHFEARMSCVCNEAKRPI</sequence>
<keyword evidence="1" id="KW-0732">Signal</keyword>
<gene>
    <name evidence="2" type="ORF">V1264_003425</name>
</gene>